<proteinExistence type="inferred from homology"/>
<name>E1QDI8_DESB2</name>
<feature type="binding site" evidence="5">
    <location>
        <position position="293"/>
    </location>
    <ligand>
        <name>Ca(2+)</name>
        <dbReference type="ChEBI" id="CHEBI:29108"/>
    </ligand>
</feature>
<dbReference type="RefSeq" id="WP_013256963.1">
    <property type="nucleotide sequence ID" value="NC_014365.1"/>
</dbReference>
<dbReference type="KEGG" id="dbr:Deba_0128"/>
<evidence type="ECO:0000256" key="3">
    <source>
        <dbReference type="ARBA" id="ARBA00023145"/>
    </source>
</evidence>
<dbReference type="Gene3D" id="2.30.120.10">
    <property type="match status" value="1"/>
</dbReference>
<keyword evidence="3" id="KW-0865">Zymogen</keyword>
<evidence type="ECO:0000313" key="7">
    <source>
        <dbReference type="Proteomes" id="UP000009047"/>
    </source>
</evidence>
<dbReference type="Gene3D" id="3.60.20.10">
    <property type="entry name" value="Glutamine Phosphoribosylpyrophosphate, subunit 1, domain 1"/>
    <property type="match status" value="1"/>
</dbReference>
<dbReference type="PIRSF" id="PIRSF001227">
    <property type="entry name" value="Pen_acylase"/>
    <property type="match status" value="1"/>
</dbReference>
<dbReference type="Gene3D" id="1.10.1400.10">
    <property type="match status" value="1"/>
</dbReference>
<dbReference type="InterPro" id="IPR043146">
    <property type="entry name" value="Penicillin_amidase_N_B-knob"/>
</dbReference>
<dbReference type="HOGENOM" id="CLU_011790_0_1_7"/>
<evidence type="ECO:0000256" key="1">
    <source>
        <dbReference type="ARBA" id="ARBA00006586"/>
    </source>
</evidence>
<dbReference type="STRING" id="644282.Deba_0128"/>
<dbReference type="Gene3D" id="1.10.439.10">
    <property type="entry name" value="Penicillin Amidohydrolase, domain 1"/>
    <property type="match status" value="1"/>
</dbReference>
<keyword evidence="5" id="KW-0106">Calcium</keyword>
<evidence type="ECO:0000313" key="6">
    <source>
        <dbReference type="EMBL" id="ADK83507.1"/>
    </source>
</evidence>
<dbReference type="InterPro" id="IPR029055">
    <property type="entry name" value="Ntn_hydrolases_N"/>
</dbReference>
<dbReference type="MEROPS" id="S45.003"/>
<gene>
    <name evidence="6" type="ordered locus">Deba_0128</name>
</gene>
<dbReference type="eggNOG" id="COG2366">
    <property type="taxonomic scope" value="Bacteria"/>
</dbReference>
<dbReference type="InterPro" id="IPR043147">
    <property type="entry name" value="Penicillin_amidase_A-knob"/>
</dbReference>
<feature type="active site" description="Nucleophile" evidence="4">
    <location>
        <position position="220"/>
    </location>
</feature>
<organism evidence="6 7">
    <name type="scientific">Desulfarculus baarsii (strain ATCC 33931 / DSM 2075 / LMG 7858 / VKM B-1802 / 2st14)</name>
    <dbReference type="NCBI Taxonomy" id="644282"/>
    <lineage>
        <taxon>Bacteria</taxon>
        <taxon>Pseudomonadati</taxon>
        <taxon>Thermodesulfobacteriota</taxon>
        <taxon>Desulfarculia</taxon>
        <taxon>Desulfarculales</taxon>
        <taxon>Desulfarculaceae</taxon>
        <taxon>Desulfarculus</taxon>
    </lineage>
</organism>
<dbReference type="GO" id="GO:0017000">
    <property type="term" value="P:antibiotic biosynthetic process"/>
    <property type="evidence" value="ECO:0007669"/>
    <property type="project" value="InterPro"/>
</dbReference>
<dbReference type="OrthoDB" id="9760084at2"/>
<feature type="binding site" evidence="5">
    <location>
        <position position="296"/>
    </location>
    <ligand>
        <name>Ca(2+)</name>
        <dbReference type="ChEBI" id="CHEBI:29108"/>
    </ligand>
</feature>
<keyword evidence="2" id="KW-0378">Hydrolase</keyword>
<dbReference type="SUPFAM" id="SSF56235">
    <property type="entry name" value="N-terminal nucleophile aminohydrolases (Ntn hydrolases)"/>
    <property type="match status" value="1"/>
</dbReference>
<dbReference type="Proteomes" id="UP000009047">
    <property type="component" value="Chromosome"/>
</dbReference>
<dbReference type="InterPro" id="IPR014395">
    <property type="entry name" value="Pen/GL7ACA/AHL_acylase"/>
</dbReference>
<keyword evidence="5" id="KW-0479">Metal-binding</keyword>
<protein>
    <submittedName>
        <fullName evidence="6">Peptidase S45 penicillin amidase</fullName>
    </submittedName>
</protein>
<dbReference type="InterPro" id="IPR023343">
    <property type="entry name" value="Penicillin_amidase_dom1"/>
</dbReference>
<dbReference type="GO" id="GO:0016811">
    <property type="term" value="F:hydrolase activity, acting on carbon-nitrogen (but not peptide) bonds, in linear amides"/>
    <property type="evidence" value="ECO:0007669"/>
    <property type="project" value="InterPro"/>
</dbReference>
<keyword evidence="7" id="KW-1185">Reference proteome</keyword>
<evidence type="ECO:0000256" key="5">
    <source>
        <dbReference type="PIRSR" id="PIRSR001227-2"/>
    </source>
</evidence>
<comment type="cofactor">
    <cofactor evidence="5">
        <name>Ca(2+)</name>
        <dbReference type="ChEBI" id="CHEBI:29108"/>
    </cofactor>
    <text evidence="5">Binds 1 Ca(2+) ion per dimer.</text>
</comment>
<reference evidence="6 7" key="1">
    <citation type="journal article" date="2010" name="Stand. Genomic Sci.">
        <title>Complete genome sequence of Desulfarculus baarsii type strain (2st14).</title>
        <authorList>
            <person name="Sun H."/>
            <person name="Spring S."/>
            <person name="Lapidus A."/>
            <person name="Davenport K."/>
            <person name="Del Rio T.G."/>
            <person name="Tice H."/>
            <person name="Nolan M."/>
            <person name="Copeland A."/>
            <person name="Cheng J.F."/>
            <person name="Lucas S."/>
            <person name="Tapia R."/>
            <person name="Goodwin L."/>
            <person name="Pitluck S."/>
            <person name="Ivanova N."/>
            <person name="Pagani I."/>
            <person name="Mavromatis K."/>
            <person name="Ovchinnikova G."/>
            <person name="Pati A."/>
            <person name="Chen A."/>
            <person name="Palaniappan K."/>
            <person name="Hauser L."/>
            <person name="Chang Y.J."/>
            <person name="Jeffries C.D."/>
            <person name="Detter J.C."/>
            <person name="Han C."/>
            <person name="Rohde M."/>
            <person name="Brambilla E."/>
            <person name="Goker M."/>
            <person name="Woyke T."/>
            <person name="Bristow J."/>
            <person name="Eisen J.A."/>
            <person name="Markowitz V."/>
            <person name="Hugenholtz P."/>
            <person name="Kyrpides N.C."/>
            <person name="Klenk H.P."/>
            <person name="Land M."/>
        </authorList>
    </citation>
    <scope>NUCLEOTIDE SEQUENCE [LARGE SCALE GENOMIC DNA]</scope>
    <source>
        <strain evidence="7">ATCC 33931 / DSM 2075 / LMG 7858 / VKM B-1802 / 2st14</strain>
    </source>
</reference>
<dbReference type="EMBL" id="CP002085">
    <property type="protein sequence ID" value="ADK83507.1"/>
    <property type="molecule type" value="Genomic_DNA"/>
</dbReference>
<evidence type="ECO:0000256" key="2">
    <source>
        <dbReference type="ARBA" id="ARBA00022801"/>
    </source>
</evidence>
<dbReference type="GO" id="GO:0046872">
    <property type="term" value="F:metal ion binding"/>
    <property type="evidence" value="ECO:0007669"/>
    <property type="project" value="UniProtKB-KW"/>
</dbReference>
<dbReference type="InterPro" id="IPR002692">
    <property type="entry name" value="S45"/>
</dbReference>
<comment type="similarity">
    <text evidence="1">Belongs to the peptidase S45 family.</text>
</comment>
<dbReference type="CDD" id="cd03747">
    <property type="entry name" value="Ntn_PGA_like"/>
    <property type="match status" value="1"/>
</dbReference>
<dbReference type="PANTHER" id="PTHR34218:SF4">
    <property type="entry name" value="ACYL-HOMOSERINE LACTONE ACYLASE QUIP"/>
    <property type="match status" value="1"/>
</dbReference>
<dbReference type="Pfam" id="PF01804">
    <property type="entry name" value="Penicil_amidase"/>
    <property type="match status" value="1"/>
</dbReference>
<dbReference type="PANTHER" id="PTHR34218">
    <property type="entry name" value="PEPTIDASE S45 PENICILLIN AMIDASE"/>
    <property type="match status" value="1"/>
</dbReference>
<dbReference type="AlphaFoldDB" id="E1QDI8"/>
<sequence length="724" mass="80494">MKLGHKKITLRGADGAVEIIRGVGGVPVLEAASTRDMQFGLGWTHAADRQLEALLMRVLLRGRAAECLQGDPALIEIDKFMRLMDFLPQADLEGEMAKLQPQVRAELDSYCAGFNQGLADCGLIWEMRLMGYKPDPWSVADCLLLGKAFGFVGLVDAQMGAQRLLIQMIQNDLPEAKIRELFPYLSEPIDYDLIKKIELSPPLVPEAVKWLAKLPKFQASNNWAVSGRHTASGAAFLCGDPHLEVNRLPAIWQEIVAHLPDDTIIGACIPGAPGPIVGRTSRIAWSATYSFMDMLDFRIEQCQGGKYRRGEQWREFRARQEIIKVKKGQPISFTVYENEHGVLEGDPFAEGHKLVLGWSARHGCGAGEFNGLLNLLRCQDVAQAMACFRELDAATFNFVIADDSGNIGYQMSGRMFQRAPGLSGLLPMPGWEAKHNHQGYVDKHKLPSQYNPAEGFIVTANQDLNHLGTAKPINLPMAPYRANRISQLLRQGRQMGVDYFKAMHFDLHSLQAERFMTLLRPLLPDSQQGRLLADWDLSYQADSLGATAFESVYLAMIRVVFGDGGMGRPVIDYVLTETGAFNDYYGNFDEVIMKADSAWFDGRPREELLRRALEEGLAQPVKPYGQTRQIMLSHLLFGGKLPAWLGFDHGPIALPGGRATIPQGQIFKSAGRLTTFSPSLRFICDMATRQLHSTLAGGPSDRRFGPWYVNGVQDWLAGNYKLLE</sequence>
<evidence type="ECO:0000256" key="4">
    <source>
        <dbReference type="PIRSR" id="PIRSR001227-1"/>
    </source>
</evidence>
<accession>E1QDI8</accession>